<protein>
    <recommendedName>
        <fullName evidence="3">Beta-hydroxyacyl-ACP dehydratase</fullName>
    </recommendedName>
</protein>
<dbReference type="InterPro" id="IPR013114">
    <property type="entry name" value="FabA_FabZ"/>
</dbReference>
<evidence type="ECO:0000313" key="2">
    <source>
        <dbReference type="EMBL" id="KKN89391.1"/>
    </source>
</evidence>
<organism evidence="2">
    <name type="scientific">marine sediment metagenome</name>
    <dbReference type="NCBI Taxonomy" id="412755"/>
    <lineage>
        <taxon>unclassified sequences</taxon>
        <taxon>metagenomes</taxon>
        <taxon>ecological metagenomes</taxon>
    </lineage>
</organism>
<dbReference type="AlphaFoldDB" id="A0A0F9WSY3"/>
<comment type="caution">
    <text evidence="2">The sequence shown here is derived from an EMBL/GenBank/DDBJ whole genome shotgun (WGS) entry which is preliminary data.</text>
</comment>
<sequence>MARKALYDVSTIDQNTVVISKEEIEQINPHRHEFMLLDGIFLCRPKEKIIVGYRDVHDDEFWVRGHIPGRPLMPGVLMIETAAQLVSYYAQSVMPQAGFLGFAGVDKVKFRGSVVPGDRLIMVGYLIDLRPRRCVAETQAYVDGKMVYEGRITGMWM</sequence>
<dbReference type="EMBL" id="LAZR01000119">
    <property type="protein sequence ID" value="KKN89391.1"/>
    <property type="molecule type" value="Genomic_DNA"/>
</dbReference>
<dbReference type="Pfam" id="PF07977">
    <property type="entry name" value="FabA"/>
    <property type="match status" value="1"/>
</dbReference>
<dbReference type="SUPFAM" id="SSF54637">
    <property type="entry name" value="Thioesterase/thiol ester dehydrase-isomerase"/>
    <property type="match status" value="1"/>
</dbReference>
<proteinExistence type="predicted"/>
<keyword evidence="1" id="KW-0456">Lyase</keyword>
<gene>
    <name evidence="2" type="ORF">LCGC14_0238980</name>
</gene>
<accession>A0A0F9WSY3</accession>
<dbReference type="CDD" id="cd01288">
    <property type="entry name" value="FabZ"/>
    <property type="match status" value="1"/>
</dbReference>
<evidence type="ECO:0008006" key="3">
    <source>
        <dbReference type="Google" id="ProtNLM"/>
    </source>
</evidence>
<reference evidence="2" key="1">
    <citation type="journal article" date="2015" name="Nature">
        <title>Complex archaea that bridge the gap between prokaryotes and eukaryotes.</title>
        <authorList>
            <person name="Spang A."/>
            <person name="Saw J.H."/>
            <person name="Jorgensen S.L."/>
            <person name="Zaremba-Niedzwiedzka K."/>
            <person name="Martijn J."/>
            <person name="Lind A.E."/>
            <person name="van Eijk R."/>
            <person name="Schleper C."/>
            <person name="Guy L."/>
            <person name="Ettema T.J."/>
        </authorList>
    </citation>
    <scope>NUCLEOTIDE SEQUENCE</scope>
</reference>
<dbReference type="InterPro" id="IPR029069">
    <property type="entry name" value="HotDog_dom_sf"/>
</dbReference>
<dbReference type="PANTHER" id="PTHR30272">
    <property type="entry name" value="3-HYDROXYACYL-[ACYL-CARRIER-PROTEIN] DEHYDRATASE"/>
    <property type="match status" value="1"/>
</dbReference>
<dbReference type="GO" id="GO:0016829">
    <property type="term" value="F:lyase activity"/>
    <property type="evidence" value="ECO:0007669"/>
    <property type="project" value="UniProtKB-KW"/>
</dbReference>
<name>A0A0F9WSY3_9ZZZZ</name>
<dbReference type="PANTHER" id="PTHR30272:SF1">
    <property type="entry name" value="3-HYDROXYACYL-[ACYL-CARRIER-PROTEIN] DEHYDRATASE"/>
    <property type="match status" value="1"/>
</dbReference>
<dbReference type="Gene3D" id="3.10.129.10">
    <property type="entry name" value="Hotdog Thioesterase"/>
    <property type="match status" value="1"/>
</dbReference>
<evidence type="ECO:0000256" key="1">
    <source>
        <dbReference type="ARBA" id="ARBA00023239"/>
    </source>
</evidence>